<dbReference type="GO" id="GO:0005886">
    <property type="term" value="C:plasma membrane"/>
    <property type="evidence" value="ECO:0007669"/>
    <property type="project" value="TreeGrafter"/>
</dbReference>
<accession>A0A1F4U7C5</accession>
<feature type="transmembrane region" description="Helical" evidence="5">
    <location>
        <begin position="84"/>
        <end position="103"/>
    </location>
</feature>
<feature type="transmembrane region" description="Helical" evidence="5">
    <location>
        <begin position="56"/>
        <end position="77"/>
    </location>
</feature>
<dbReference type="PANTHER" id="PTHR43359">
    <property type="entry name" value="FORMATE HYDROGENLYASE SUBUNIT 4"/>
    <property type="match status" value="1"/>
</dbReference>
<keyword evidence="4 5" id="KW-0472">Membrane</keyword>
<evidence type="ECO:0000256" key="5">
    <source>
        <dbReference type="SAM" id="Phobius"/>
    </source>
</evidence>
<evidence type="ECO:0000256" key="1">
    <source>
        <dbReference type="ARBA" id="ARBA00004141"/>
    </source>
</evidence>
<evidence type="ECO:0000256" key="3">
    <source>
        <dbReference type="ARBA" id="ARBA00022989"/>
    </source>
</evidence>
<evidence type="ECO:0000313" key="7">
    <source>
        <dbReference type="Proteomes" id="UP000179242"/>
    </source>
</evidence>
<comment type="subcellular location">
    <subcellularLocation>
        <location evidence="1">Membrane</location>
        <topology evidence="1">Multi-pass membrane protein</topology>
    </subcellularLocation>
</comment>
<feature type="transmembrane region" description="Helical" evidence="5">
    <location>
        <begin position="127"/>
        <end position="154"/>
    </location>
</feature>
<reference evidence="6 7" key="1">
    <citation type="journal article" date="2016" name="Nat. Commun.">
        <title>Thousands of microbial genomes shed light on interconnected biogeochemical processes in an aquifer system.</title>
        <authorList>
            <person name="Anantharaman K."/>
            <person name="Brown C.T."/>
            <person name="Hug L.A."/>
            <person name="Sharon I."/>
            <person name="Castelle C.J."/>
            <person name="Probst A.J."/>
            <person name="Thomas B.C."/>
            <person name="Singh A."/>
            <person name="Wilkins M.J."/>
            <person name="Karaoz U."/>
            <person name="Brodie E.L."/>
            <person name="Williams K.H."/>
            <person name="Hubbard S.S."/>
            <person name="Banfield J.F."/>
        </authorList>
    </citation>
    <scope>NUCLEOTIDE SEQUENCE [LARGE SCALE GENOMIC DNA]</scope>
</reference>
<proteinExistence type="predicted"/>
<feature type="transmembrane region" description="Helical" evidence="5">
    <location>
        <begin position="244"/>
        <end position="263"/>
    </location>
</feature>
<evidence type="ECO:0000256" key="2">
    <source>
        <dbReference type="ARBA" id="ARBA00022692"/>
    </source>
</evidence>
<name>A0A1F4U7C5_UNCSA</name>
<dbReference type="InterPro" id="IPR001694">
    <property type="entry name" value="NADH_UbQ_OxRdtase_su1/FPO"/>
</dbReference>
<keyword evidence="2 5" id="KW-0812">Transmembrane</keyword>
<evidence type="ECO:0000256" key="4">
    <source>
        <dbReference type="ARBA" id="ARBA00023136"/>
    </source>
</evidence>
<dbReference type="EMBL" id="MEUJ01000002">
    <property type="protein sequence ID" value="OGC40821.1"/>
    <property type="molecule type" value="Genomic_DNA"/>
</dbReference>
<dbReference type="PANTHER" id="PTHR43359:SF1">
    <property type="entry name" value="FORMATE HYDROGENLYASE SUBUNIT 4-RELATED"/>
    <property type="match status" value="1"/>
</dbReference>
<feature type="transmembrane region" description="Helical" evidence="5">
    <location>
        <begin position="215"/>
        <end position="237"/>
    </location>
</feature>
<dbReference type="Pfam" id="PF00146">
    <property type="entry name" value="NADHdh"/>
    <property type="match status" value="1"/>
</dbReference>
<dbReference type="InterPro" id="IPR052561">
    <property type="entry name" value="ComplexI_Subunit1"/>
</dbReference>
<comment type="caution">
    <text evidence="6">The sequence shown here is derived from an EMBL/GenBank/DDBJ whole genome shotgun (WGS) entry which is preliminary data.</text>
</comment>
<feature type="transmembrane region" description="Helical" evidence="5">
    <location>
        <begin position="191"/>
        <end position="209"/>
    </location>
</feature>
<protein>
    <recommendedName>
        <fullName evidence="8">Formate hydrogenlyase</fullName>
    </recommendedName>
</protein>
<gene>
    <name evidence="6" type="ORF">A2438_00810</name>
</gene>
<dbReference type="AlphaFoldDB" id="A0A1F4U7C5"/>
<organism evidence="6 7">
    <name type="scientific">candidate division WOR-1 bacterium RIFOXYC2_FULL_46_14</name>
    <dbReference type="NCBI Taxonomy" id="1802587"/>
    <lineage>
        <taxon>Bacteria</taxon>
        <taxon>Bacillati</taxon>
        <taxon>Saganbacteria</taxon>
    </lineage>
</organism>
<keyword evidence="3 5" id="KW-1133">Transmembrane helix</keyword>
<sequence length="264" mass="29020">MIEIIILAFASPLLSGIITKIKNNLRFRKGPGIFQPYFNLIKFFSKEEVVSEHASWIFRIAPPVVFAAAFSALFLLPFGFTGDLIAILFLLSLGRFFLALGGLDPASAFGGMGSSREMFISSLTEPVAMLAVFAIYLDASNIMAVAALFLVALAETSRIPVDNQETHLELTMVHEAMFLEYSGRSLSLIEIAAYIKQLIFFLIIALLIFPGFNGFLFLAAKLLFLCVLVAVTEVSLAKMRLFRVTDFVSFAGLLAVAGIIWKIL</sequence>
<evidence type="ECO:0008006" key="8">
    <source>
        <dbReference type="Google" id="ProtNLM"/>
    </source>
</evidence>
<dbReference type="Proteomes" id="UP000179242">
    <property type="component" value="Unassembled WGS sequence"/>
</dbReference>
<evidence type="ECO:0000313" key="6">
    <source>
        <dbReference type="EMBL" id="OGC40821.1"/>
    </source>
</evidence>